<name>A0A409YPR3_9AGAR</name>
<dbReference type="AlphaFoldDB" id="A0A409YPR3"/>
<dbReference type="STRING" id="231916.A0A409YPR3"/>
<evidence type="ECO:0000259" key="2">
    <source>
        <dbReference type="Pfam" id="PF14214"/>
    </source>
</evidence>
<dbReference type="InterPro" id="IPR025476">
    <property type="entry name" value="Helitron_helicase-like"/>
</dbReference>
<dbReference type="Pfam" id="PF14214">
    <property type="entry name" value="Helitron_like_N"/>
    <property type="match status" value="1"/>
</dbReference>
<feature type="non-terminal residue" evidence="4">
    <location>
        <position position="1064"/>
    </location>
</feature>
<keyword evidence="5" id="KW-1185">Reference proteome</keyword>
<dbReference type="EMBL" id="NHYE01000538">
    <property type="protein sequence ID" value="PPR04991.1"/>
    <property type="molecule type" value="Genomic_DNA"/>
</dbReference>
<evidence type="ECO:0000313" key="4">
    <source>
        <dbReference type="EMBL" id="PPR04991.1"/>
    </source>
</evidence>
<dbReference type="InParanoid" id="A0A409YPR3"/>
<feature type="domain" description="Helitron helicase-like" evidence="2">
    <location>
        <begin position="423"/>
        <end position="634"/>
    </location>
</feature>
<organism evidence="4 5">
    <name type="scientific">Gymnopilus dilepis</name>
    <dbReference type="NCBI Taxonomy" id="231916"/>
    <lineage>
        <taxon>Eukaryota</taxon>
        <taxon>Fungi</taxon>
        <taxon>Dikarya</taxon>
        <taxon>Basidiomycota</taxon>
        <taxon>Agaricomycotina</taxon>
        <taxon>Agaricomycetes</taxon>
        <taxon>Agaricomycetidae</taxon>
        <taxon>Agaricales</taxon>
        <taxon>Agaricineae</taxon>
        <taxon>Hymenogastraceae</taxon>
        <taxon>Gymnopilus</taxon>
    </lineage>
</organism>
<dbReference type="Pfam" id="PF20209">
    <property type="entry name" value="DUF6570"/>
    <property type="match status" value="1"/>
</dbReference>
<protein>
    <submittedName>
        <fullName evidence="4">Uncharacterized protein</fullName>
    </submittedName>
</protein>
<accession>A0A409YPR3</accession>
<dbReference type="Proteomes" id="UP000284706">
    <property type="component" value="Unassembled WGS sequence"/>
</dbReference>
<feature type="compositionally biased region" description="Basic and acidic residues" evidence="1">
    <location>
        <begin position="674"/>
        <end position="695"/>
    </location>
</feature>
<evidence type="ECO:0000259" key="3">
    <source>
        <dbReference type="Pfam" id="PF20209"/>
    </source>
</evidence>
<dbReference type="InterPro" id="IPR046700">
    <property type="entry name" value="DUF6570"/>
</dbReference>
<evidence type="ECO:0000313" key="5">
    <source>
        <dbReference type="Proteomes" id="UP000284706"/>
    </source>
</evidence>
<dbReference type="OrthoDB" id="432234at2759"/>
<gene>
    <name evidence="4" type="ORF">CVT26_012584</name>
</gene>
<comment type="caution">
    <text evidence="4">The sequence shown here is derived from an EMBL/GenBank/DDBJ whole genome shotgun (WGS) entry which is preliminary data.</text>
</comment>
<evidence type="ECO:0000256" key="1">
    <source>
        <dbReference type="SAM" id="MobiDB-lite"/>
    </source>
</evidence>
<sequence>MVFPSGFYSVLKGIAPVQTAKQASSPIATSTISPCVMHDIMQETTEAENLNHLKVLDDNAKLNVIREWQARMNLEKIGPVVCAVCGSRVQKSETYTVDGQKIDLALLRNDELPSVVQPTTYNFIAYNRAILNAKGLTNIDAVGDMIVCHSCYSSLSSGSMPKFALCNWLYYGREALPEEVNAEDGKEKRQAGLQKGIRGNIMVAPLDALRLHAILPPRMEQKDTMTAVIVGDRMPTKETITKLGPVLVRKSRIRRLLQFLMENNPHYSPGDNLSYSQENIDAIHDSDEDADVPSNVAIGHLPDHGSIDNINSDYTPRNEEEWIPTNEIEDLMMENVGYTDGDNSPEAYSAMKILALQRCLSGKPFVVSGTGNRLLPDFNNPSILTWLFPHLDPWGIGGFHESRRKIKISMREQLAHLLNSSDISFVQDPELAFAVFNMLRKLHVYRDIRFRVAKYEHERLIKELQTIRPNDLKSLSAAVEKNPMFRAEDPEHKRIVALLRKVTMTTRNLPGSNGYKMSMRRNVRAIINGRGAPTLFITLNPSDVHNPLVRILGGSYEEIDVMLDGEDIQSWRRKVYAAKNPAACAKFFDLMITTFIDVILKYGRDEPGIYGYCEAYYGVVEAQGKGTLHLHMLVWLRGHLSPQQLQERLRTSTEYRERFVQWLESIIMNEFPSLHENRADEPSRNKRQRSKDLGEPHPGTIASPSTLNMDTRPSSEFWVEYKQFLIRLLNEYNWHEHTATCWKYLKRGEEKKDSNCRMRMDGSTYSKTVIDVETGHFQLWRLHPWISSYTDVVTFLMQCNMNIQFIGTGLEAKAFIYYVTDYVTKACLPLHAGLAALAYAVKKINELSKMMEEDPERFYMSSLIKFVNSMMGRQEISHQQVMSYLVGGGDCYTSERFQNIHLTAFLKHLTIEDKAPSSGGENIAHDEGDDVYVSVDQDGARVDSQVLDYIYRPSHEPYASMVLYDFVARTTKMKEKNKENLVNSTQAFSSWKHPQRGTHRVCMRSKPVLPVMLGPSLPSKKTSEQTIDSWAKHVLVLFKPWRCVDDLKMRGQSWSNAYDTYESG</sequence>
<feature type="region of interest" description="Disordered" evidence="1">
    <location>
        <begin position="674"/>
        <end position="706"/>
    </location>
</feature>
<proteinExistence type="predicted"/>
<feature type="domain" description="DUF6570" evidence="3">
    <location>
        <begin position="189"/>
        <end position="281"/>
    </location>
</feature>
<reference evidence="4 5" key="1">
    <citation type="journal article" date="2018" name="Evol. Lett.">
        <title>Horizontal gene cluster transfer increased hallucinogenic mushroom diversity.</title>
        <authorList>
            <person name="Reynolds H.T."/>
            <person name="Vijayakumar V."/>
            <person name="Gluck-Thaler E."/>
            <person name="Korotkin H.B."/>
            <person name="Matheny P.B."/>
            <person name="Slot J.C."/>
        </authorList>
    </citation>
    <scope>NUCLEOTIDE SEQUENCE [LARGE SCALE GENOMIC DNA]</scope>
    <source>
        <strain evidence="4 5">SRW20</strain>
    </source>
</reference>